<gene>
    <name evidence="8" type="primary">ABC.CD.P</name>
</gene>
<feature type="domain" description="ABC3 transporter permease C-terminal" evidence="7">
    <location>
        <begin position="327"/>
        <end position="444"/>
    </location>
</feature>
<feature type="domain" description="ABC3 transporter permease C-terminal" evidence="7">
    <location>
        <begin position="712"/>
        <end position="830"/>
    </location>
</feature>
<feature type="transmembrane region" description="Helical" evidence="6">
    <location>
        <begin position="367"/>
        <end position="394"/>
    </location>
</feature>
<organism evidence="8">
    <name type="scientific">uncultured marine group II/III euryarchaeote SAT1000_18_E10</name>
    <dbReference type="NCBI Taxonomy" id="1456565"/>
    <lineage>
        <taxon>Archaea</taxon>
        <taxon>Methanobacteriati</taxon>
        <taxon>Methanobacteriota</taxon>
        <taxon>environmental samples</taxon>
    </lineage>
</organism>
<feature type="transmembrane region" description="Helical" evidence="6">
    <location>
        <begin position="762"/>
        <end position="783"/>
    </location>
</feature>
<accession>A0A075I736</accession>
<dbReference type="Pfam" id="PF02687">
    <property type="entry name" value="FtsX"/>
    <property type="match status" value="2"/>
</dbReference>
<proteinExistence type="predicted"/>
<evidence type="ECO:0000259" key="7">
    <source>
        <dbReference type="Pfam" id="PF02687"/>
    </source>
</evidence>
<feature type="transmembrane region" description="Helical" evidence="6">
    <location>
        <begin position="20"/>
        <end position="41"/>
    </location>
</feature>
<feature type="transmembrane region" description="Helical" evidence="6">
    <location>
        <begin position="803"/>
        <end position="823"/>
    </location>
</feature>
<keyword evidence="3 6" id="KW-0812">Transmembrane</keyword>
<evidence type="ECO:0000256" key="2">
    <source>
        <dbReference type="ARBA" id="ARBA00022475"/>
    </source>
</evidence>
<dbReference type="PANTHER" id="PTHR30287">
    <property type="entry name" value="MEMBRANE COMPONENT OF PREDICTED ABC SUPERFAMILY METABOLITE UPTAKE TRANSPORTER"/>
    <property type="match status" value="1"/>
</dbReference>
<evidence type="ECO:0000256" key="6">
    <source>
        <dbReference type="SAM" id="Phobius"/>
    </source>
</evidence>
<dbReference type="InterPro" id="IPR038766">
    <property type="entry name" value="Membrane_comp_ABC_pdt"/>
</dbReference>
<keyword evidence="4 6" id="KW-1133">Transmembrane helix</keyword>
<dbReference type="PANTHER" id="PTHR30287:SF2">
    <property type="entry name" value="BLL1001 PROTEIN"/>
    <property type="match status" value="1"/>
</dbReference>
<evidence type="ECO:0000256" key="4">
    <source>
        <dbReference type="ARBA" id="ARBA00022989"/>
    </source>
</evidence>
<protein>
    <submittedName>
        <fullName evidence="8">ABC-type transporter (ABC.CD.P)</fullName>
    </submittedName>
</protein>
<feature type="transmembrane region" description="Helical" evidence="6">
    <location>
        <begin position="414"/>
        <end position="435"/>
    </location>
</feature>
<reference evidence="8" key="1">
    <citation type="journal article" date="2014" name="Genome Biol. Evol.">
        <title>Pangenome evidence for extensive interdomain horizontal transfer affecting lineage core and shell genes in uncultured planktonic thaumarchaeota and euryarchaeota.</title>
        <authorList>
            <person name="Deschamps P."/>
            <person name="Zivanovic Y."/>
            <person name="Moreira D."/>
            <person name="Rodriguez-Valera F."/>
            <person name="Lopez-Garcia P."/>
        </authorList>
    </citation>
    <scope>NUCLEOTIDE SEQUENCE</scope>
</reference>
<name>A0A075I736_9EURY</name>
<dbReference type="GO" id="GO:0005886">
    <property type="term" value="C:plasma membrane"/>
    <property type="evidence" value="ECO:0007669"/>
    <property type="project" value="UniProtKB-SubCell"/>
</dbReference>
<dbReference type="EMBL" id="KF901241">
    <property type="protein sequence ID" value="AIF23809.1"/>
    <property type="molecule type" value="Genomic_DNA"/>
</dbReference>
<feature type="transmembrane region" description="Helical" evidence="6">
    <location>
        <begin position="709"/>
        <end position="734"/>
    </location>
</feature>
<feature type="transmembrane region" description="Helical" evidence="6">
    <location>
        <begin position="488"/>
        <end position="508"/>
    </location>
</feature>
<evidence type="ECO:0000256" key="1">
    <source>
        <dbReference type="ARBA" id="ARBA00004651"/>
    </source>
</evidence>
<keyword evidence="5 6" id="KW-0472">Membrane</keyword>
<keyword evidence="2" id="KW-1003">Cell membrane</keyword>
<evidence type="ECO:0000256" key="3">
    <source>
        <dbReference type="ARBA" id="ARBA00022692"/>
    </source>
</evidence>
<dbReference type="InterPro" id="IPR003838">
    <property type="entry name" value="ABC3_permease_C"/>
</dbReference>
<sequence>MSFLLTKRLARSLWRTKVRLMAVILMVVVGVFGGIAFGGYASNVEVLYDNIYADSNDGVNLPDIWVNLPAGTWSEEESQNLCDEFEQDFPSDSPSIDKCEPRLVVDGILFHTDNSPSIVSARWGWGHGPEKGFLFGDKVLVTAVWHGIDEGDVDKVWIPDHKCCEGRVAQGPTEIVIDAHVAEDLGISVGSSVSIGAGEGRMNFTVVGLGYQSSHFWFAPKGSLFPAEAGTYVTGYLTDEGLEKLANLTPGSSNKLLIDLEGTPAFDLPTTDDFEGDELAPVKAHVMEVLLDEDSGTATVNDRGETPSVEFLRADLEGAQRSFPAVTAMLVIVASITIIVSLQRLIQSQSREIAIMRTLGVPRSSIMIGYMLAPLAIGLIGSVIGVLLGVFLGIRAMLDVYENIIGLPILNESIDWSMVLEIMAIAMVIVFLSGIRPAWQASRLRPLDILGGQHEVRVGSKFLQNLTARLPTTIGLTIRSSMRKPVRLSLTFIAVGLSMLIYGSMLMFTGSMTDILVGNLEEGQQWDVQAFVPESGPDGIIGWSNEHNATYEFVIEYPFGSVKDNNGKSKPFTAVGLEKFATEGSSLRLVNLVEGDLPAEGSQPVQVLADEGTAALLDWELNEKRLLRLGTMEINVELVGTTRGEIYRTIYFHRTVLEENIEVEATGVYLKLEEGGSVDGELADVSQGLIEKKNLLSGIEQLLEQQAKFMAVFVFLGIIVAVAVLFNTLVMNLAERDQELATLRVLGASTTRLGSMLLGENFAIGLIGGIFGAIFAYFGTVYLASTFSSWTFYIVVVPSPNVMLFLILTVLIISLAITPYGIWRLRNMNLADKVKDFSH</sequence>
<comment type="subcellular location">
    <subcellularLocation>
        <location evidence="1">Cell membrane</location>
        <topology evidence="1">Multi-pass membrane protein</topology>
    </subcellularLocation>
</comment>
<evidence type="ECO:0000256" key="5">
    <source>
        <dbReference type="ARBA" id="ARBA00023136"/>
    </source>
</evidence>
<evidence type="ECO:0000313" key="8">
    <source>
        <dbReference type="EMBL" id="AIF23809.1"/>
    </source>
</evidence>
<dbReference type="AlphaFoldDB" id="A0A075I736"/>
<feature type="transmembrane region" description="Helical" evidence="6">
    <location>
        <begin position="323"/>
        <end position="346"/>
    </location>
</feature>